<dbReference type="PANTHER" id="PTHR23508">
    <property type="entry name" value="CARBOXYLIC ACID TRANSPORTER PROTEIN HOMOLOG"/>
    <property type="match status" value="1"/>
</dbReference>
<gene>
    <name evidence="7" type="ORF">CRHIZ90672A_00003948</name>
</gene>
<comment type="subcellular location">
    <subcellularLocation>
        <location evidence="1">Membrane</location>
        <topology evidence="1">Multi-pass membrane protein</topology>
    </subcellularLocation>
</comment>
<feature type="transmembrane region" description="Helical" evidence="5">
    <location>
        <begin position="113"/>
        <end position="130"/>
    </location>
</feature>
<evidence type="ECO:0000313" key="7">
    <source>
        <dbReference type="EMBL" id="CAH0022145.1"/>
    </source>
</evidence>
<dbReference type="Pfam" id="PF00083">
    <property type="entry name" value="Sugar_tr"/>
    <property type="match status" value="1"/>
</dbReference>
<feature type="transmembrane region" description="Helical" evidence="5">
    <location>
        <begin position="306"/>
        <end position="327"/>
    </location>
</feature>
<dbReference type="OrthoDB" id="433512at2759"/>
<feature type="transmembrane region" description="Helical" evidence="5">
    <location>
        <begin position="90"/>
        <end position="107"/>
    </location>
</feature>
<evidence type="ECO:0000256" key="5">
    <source>
        <dbReference type="SAM" id="Phobius"/>
    </source>
</evidence>
<evidence type="ECO:0000256" key="1">
    <source>
        <dbReference type="ARBA" id="ARBA00004141"/>
    </source>
</evidence>
<organism evidence="7 8">
    <name type="scientific">Clonostachys rhizophaga</name>
    <dbReference type="NCBI Taxonomy" id="160324"/>
    <lineage>
        <taxon>Eukaryota</taxon>
        <taxon>Fungi</taxon>
        <taxon>Dikarya</taxon>
        <taxon>Ascomycota</taxon>
        <taxon>Pezizomycotina</taxon>
        <taxon>Sordariomycetes</taxon>
        <taxon>Hypocreomycetidae</taxon>
        <taxon>Hypocreales</taxon>
        <taxon>Bionectriaceae</taxon>
        <taxon>Clonostachys</taxon>
    </lineage>
</organism>
<dbReference type="Proteomes" id="UP000696573">
    <property type="component" value="Unassembled WGS sequence"/>
</dbReference>
<keyword evidence="8" id="KW-1185">Reference proteome</keyword>
<evidence type="ECO:0000259" key="6">
    <source>
        <dbReference type="PROSITE" id="PS50850"/>
    </source>
</evidence>
<reference evidence="7" key="1">
    <citation type="submission" date="2021-10" db="EMBL/GenBank/DDBJ databases">
        <authorList>
            <person name="Piombo E."/>
        </authorList>
    </citation>
    <scope>NUCLEOTIDE SEQUENCE</scope>
</reference>
<evidence type="ECO:0000256" key="3">
    <source>
        <dbReference type="ARBA" id="ARBA00022989"/>
    </source>
</evidence>
<keyword evidence="3 5" id="KW-1133">Transmembrane helix</keyword>
<dbReference type="SUPFAM" id="SSF103473">
    <property type="entry name" value="MFS general substrate transporter"/>
    <property type="match status" value="1"/>
</dbReference>
<feature type="transmembrane region" description="Helical" evidence="5">
    <location>
        <begin position="394"/>
        <end position="413"/>
    </location>
</feature>
<keyword evidence="4 5" id="KW-0472">Membrane</keyword>
<name>A0A9N9VEM6_9HYPO</name>
<keyword evidence="2 5" id="KW-0812">Transmembrane</keyword>
<dbReference type="InterPro" id="IPR020846">
    <property type="entry name" value="MFS_dom"/>
</dbReference>
<feature type="transmembrane region" description="Helical" evidence="5">
    <location>
        <begin position="425"/>
        <end position="443"/>
    </location>
</feature>
<feature type="transmembrane region" description="Helical" evidence="5">
    <location>
        <begin position="190"/>
        <end position="208"/>
    </location>
</feature>
<accession>A0A9N9VEM6</accession>
<feature type="domain" description="Major facilitator superfamily (MFS) profile" evidence="6">
    <location>
        <begin position="13"/>
        <end position="448"/>
    </location>
</feature>
<dbReference type="InterPro" id="IPR005828">
    <property type="entry name" value="MFS_sugar_transport-like"/>
</dbReference>
<dbReference type="PROSITE" id="PS50850">
    <property type="entry name" value="MFS"/>
    <property type="match status" value="1"/>
</dbReference>
<dbReference type="GO" id="GO:0005886">
    <property type="term" value="C:plasma membrane"/>
    <property type="evidence" value="ECO:0007669"/>
    <property type="project" value="TreeGrafter"/>
</dbReference>
<evidence type="ECO:0000313" key="8">
    <source>
        <dbReference type="Proteomes" id="UP000696573"/>
    </source>
</evidence>
<dbReference type="EMBL" id="CABFNQ020000676">
    <property type="protein sequence ID" value="CAH0022145.1"/>
    <property type="molecule type" value="Genomic_DNA"/>
</dbReference>
<feature type="transmembrane region" description="Helical" evidence="5">
    <location>
        <begin position="339"/>
        <end position="365"/>
    </location>
</feature>
<dbReference type="InterPro" id="IPR005829">
    <property type="entry name" value="Sugar_transporter_CS"/>
</dbReference>
<comment type="caution">
    <text evidence="7">The sequence shown here is derived from an EMBL/GenBank/DDBJ whole genome shotgun (WGS) entry which is preliminary data.</text>
</comment>
<dbReference type="PROSITE" id="PS00217">
    <property type="entry name" value="SUGAR_TRANSPORT_2"/>
    <property type="match status" value="1"/>
</dbReference>
<feature type="transmembrane region" description="Helical" evidence="5">
    <location>
        <begin position="151"/>
        <end position="178"/>
    </location>
</feature>
<sequence length="486" mass="52974">MENQLSFWEKMKFYSVIGVGFFADGWANSNIGLITPMVGYIFFQDTKNAIPLSQSGAIKATGKIGMLVGQLAFGFLGDTLGRHKVYGRELFFTMFGILMCTLLPWKGLSHNAIVVWLSVGRFITGIGLGGDYPMSASLALEKADSNARAKVVMSTFFLSAIGNVSASITFVILLAVFKGSIENNIHSLEWVWRLLMGLPLLPCFLTIYSRLTMKETRPYEEYVRHASSESATEKPRSIREQFHDFRLYFSQYRHAMALFSACAGWFLFDICSDGVGLNQSIVLAGIGFGKGATPYSTLWNTAVGNIIVQGAGYVPGFIFGIFLIGWIGRRTQQSCGAALIAILYAIWAGVTGTTSIGALMALFTLTQFFQLCGPNITTFLLPVELFPTRVRGTGHGLVAASGKAGAILTAFAFGNVEKAIGMKGVLGLFAGLQVVITLLTAMIPETRGYSLEDIENDIPYKTKLLNGRPLQGESAEGKTYLIWLLD</sequence>
<evidence type="ECO:0000256" key="4">
    <source>
        <dbReference type="ARBA" id="ARBA00023136"/>
    </source>
</evidence>
<dbReference type="AlphaFoldDB" id="A0A9N9VEM6"/>
<dbReference type="PANTHER" id="PTHR23508:SF10">
    <property type="entry name" value="CARBOXYLIC ACID TRANSPORTER PROTEIN HOMOLOG"/>
    <property type="match status" value="1"/>
</dbReference>
<protein>
    <recommendedName>
        <fullName evidence="6">Major facilitator superfamily (MFS) profile domain-containing protein</fullName>
    </recommendedName>
</protein>
<dbReference type="InterPro" id="IPR036259">
    <property type="entry name" value="MFS_trans_sf"/>
</dbReference>
<proteinExistence type="predicted"/>
<dbReference type="GO" id="GO:0046943">
    <property type="term" value="F:carboxylic acid transmembrane transporter activity"/>
    <property type="evidence" value="ECO:0007669"/>
    <property type="project" value="TreeGrafter"/>
</dbReference>
<feature type="transmembrane region" description="Helical" evidence="5">
    <location>
        <begin position="252"/>
        <end position="268"/>
    </location>
</feature>
<dbReference type="Gene3D" id="1.20.1250.20">
    <property type="entry name" value="MFS general substrate transporter like domains"/>
    <property type="match status" value="1"/>
</dbReference>
<evidence type="ECO:0000256" key="2">
    <source>
        <dbReference type="ARBA" id="ARBA00022692"/>
    </source>
</evidence>